<organism evidence="2">
    <name type="scientific">Blastocystis hominis</name>
    <dbReference type="NCBI Taxonomy" id="12968"/>
    <lineage>
        <taxon>Eukaryota</taxon>
        <taxon>Sar</taxon>
        <taxon>Stramenopiles</taxon>
        <taxon>Bigyra</taxon>
        <taxon>Opalozoa</taxon>
        <taxon>Opalinata</taxon>
        <taxon>Blastocystidae</taxon>
        <taxon>Blastocystis</taxon>
    </lineage>
</organism>
<dbReference type="InParanoid" id="D8LXT7"/>
<proteinExistence type="predicted"/>
<dbReference type="OrthoDB" id="1911459at2759"/>
<feature type="transmembrane region" description="Helical" evidence="1">
    <location>
        <begin position="84"/>
        <end position="104"/>
    </location>
</feature>
<gene>
    <name evidence="2" type="ORF">GSBLH_T00000737001</name>
</gene>
<dbReference type="EMBL" id="FN668639">
    <property type="protein sequence ID" value="CBK20392.2"/>
    <property type="molecule type" value="Genomic_DNA"/>
</dbReference>
<keyword evidence="1" id="KW-0812">Transmembrane</keyword>
<dbReference type="Proteomes" id="UP000008312">
    <property type="component" value="Unassembled WGS sequence"/>
</dbReference>
<keyword evidence="1" id="KW-0472">Membrane</keyword>
<keyword evidence="1" id="KW-1133">Transmembrane helix</keyword>
<evidence type="ECO:0000313" key="3">
    <source>
        <dbReference type="Proteomes" id="UP000008312"/>
    </source>
</evidence>
<reference evidence="2" key="1">
    <citation type="submission" date="2010-02" db="EMBL/GenBank/DDBJ databases">
        <title>Sequencing and annotation of the Blastocystis hominis genome.</title>
        <authorList>
            <person name="Wincker P."/>
        </authorList>
    </citation>
    <scope>NUCLEOTIDE SEQUENCE</scope>
    <source>
        <strain evidence="2">Singapore isolate B</strain>
    </source>
</reference>
<dbReference type="RefSeq" id="XP_012894440.1">
    <property type="nucleotide sequence ID" value="XM_013038986.1"/>
</dbReference>
<sequence length="139" mass="15620">MLAIRRGYRIVSPLRRFFAEIPAVNIVEEGASAAAPAAEKAVVSTAKAADSSMKMVVEQPKMQSMAPKVAKEQPKKKRSTVRPFLYGCAFAMVAGYFFVYQQIWNSAHQMEQALADIRVDTYERLDRMSERVSELESKI</sequence>
<name>D8LXT7_BLAHO</name>
<accession>D8LXT7</accession>
<dbReference type="GeneID" id="24918031"/>
<keyword evidence="3" id="KW-1185">Reference proteome</keyword>
<evidence type="ECO:0000256" key="1">
    <source>
        <dbReference type="SAM" id="Phobius"/>
    </source>
</evidence>
<protein>
    <submittedName>
        <fullName evidence="2">Uncharacterized protein</fullName>
    </submittedName>
</protein>
<dbReference type="AlphaFoldDB" id="D8LXT7"/>
<evidence type="ECO:0000313" key="2">
    <source>
        <dbReference type="EMBL" id="CBK20392.2"/>
    </source>
</evidence>